<accession>A0A6A6DDX4</accession>
<dbReference type="Proteomes" id="UP000800200">
    <property type="component" value="Unassembled WGS sequence"/>
</dbReference>
<evidence type="ECO:0000313" key="2">
    <source>
        <dbReference type="Proteomes" id="UP000800200"/>
    </source>
</evidence>
<protein>
    <submittedName>
        <fullName evidence="1">Uncharacterized protein</fullName>
    </submittedName>
</protein>
<dbReference type="EMBL" id="ML994685">
    <property type="protein sequence ID" value="KAF2177684.1"/>
    <property type="molecule type" value="Genomic_DNA"/>
</dbReference>
<proteinExistence type="predicted"/>
<reference evidence="1" key="1">
    <citation type="journal article" date="2020" name="Stud. Mycol.">
        <title>101 Dothideomycetes genomes: a test case for predicting lifestyles and emergence of pathogens.</title>
        <authorList>
            <person name="Haridas S."/>
            <person name="Albert R."/>
            <person name="Binder M."/>
            <person name="Bloem J."/>
            <person name="Labutti K."/>
            <person name="Salamov A."/>
            <person name="Andreopoulos B."/>
            <person name="Baker S."/>
            <person name="Barry K."/>
            <person name="Bills G."/>
            <person name="Bluhm B."/>
            <person name="Cannon C."/>
            <person name="Castanera R."/>
            <person name="Culley D."/>
            <person name="Daum C."/>
            <person name="Ezra D."/>
            <person name="Gonzalez J."/>
            <person name="Henrissat B."/>
            <person name="Kuo A."/>
            <person name="Liang C."/>
            <person name="Lipzen A."/>
            <person name="Lutzoni F."/>
            <person name="Magnuson J."/>
            <person name="Mondo S."/>
            <person name="Nolan M."/>
            <person name="Ohm R."/>
            <person name="Pangilinan J."/>
            <person name="Park H.-J."/>
            <person name="Ramirez L."/>
            <person name="Alfaro M."/>
            <person name="Sun H."/>
            <person name="Tritt A."/>
            <person name="Yoshinaga Y."/>
            <person name="Zwiers L.-H."/>
            <person name="Turgeon B."/>
            <person name="Goodwin S."/>
            <person name="Spatafora J."/>
            <person name="Crous P."/>
            <person name="Grigoriev I."/>
        </authorList>
    </citation>
    <scope>NUCLEOTIDE SEQUENCE</scope>
    <source>
        <strain evidence="1">CBS 207.26</strain>
    </source>
</reference>
<name>A0A6A6DDX4_9PEZI</name>
<keyword evidence="2" id="KW-1185">Reference proteome</keyword>
<sequence length="325" mass="37091">MPRTSQPVPFIVGGRSNPANSNQPSILLLHAELRLEIHHYLLREPKPIDVPSSAITMVYPHPRMKPLDQYEKMPVPSGSEYLRSPASCMAMRCQNNVVQREINLAPLLYYIWSYNILETIKFAFNTPGLERSGQKNHLVTADSTHARYCSDVPSNLLSTLRKEKDLVWKFRRFLCHVIVKNNGSTGVIEWASTWTGKDMPQEFVTHGSGQPVEMKSTNVVNFLDLPRRIRQGIYEFTLCTASGCNAFEPHMSAGLVTCAFRDLALYVFTPGLSLFVLRIQSTHELLFVNFKSLWNWMLRIGPKQRGSLRLVRLLLDFDIERAKLS</sequence>
<gene>
    <name evidence="1" type="ORF">K469DRAFT_696453</name>
</gene>
<organism evidence="1 2">
    <name type="scientific">Zopfia rhizophila CBS 207.26</name>
    <dbReference type="NCBI Taxonomy" id="1314779"/>
    <lineage>
        <taxon>Eukaryota</taxon>
        <taxon>Fungi</taxon>
        <taxon>Dikarya</taxon>
        <taxon>Ascomycota</taxon>
        <taxon>Pezizomycotina</taxon>
        <taxon>Dothideomycetes</taxon>
        <taxon>Dothideomycetes incertae sedis</taxon>
        <taxon>Zopfiaceae</taxon>
        <taxon>Zopfia</taxon>
    </lineage>
</organism>
<dbReference type="AlphaFoldDB" id="A0A6A6DDX4"/>
<evidence type="ECO:0000313" key="1">
    <source>
        <dbReference type="EMBL" id="KAF2177684.1"/>
    </source>
</evidence>